<dbReference type="AlphaFoldDB" id="A0A6A6CGI9"/>
<keyword evidence="2" id="KW-0119">Carbohydrate metabolism</keyword>
<dbReference type="EMBL" id="ML993600">
    <property type="protein sequence ID" value="KAF2165288.1"/>
    <property type="molecule type" value="Genomic_DNA"/>
</dbReference>
<dbReference type="InterPro" id="IPR036291">
    <property type="entry name" value="NAD(P)-bd_dom_sf"/>
</dbReference>
<accession>A0A6A6CGI9</accession>
<evidence type="ECO:0000256" key="1">
    <source>
        <dbReference type="ARBA" id="ARBA00022857"/>
    </source>
</evidence>
<dbReference type="InterPro" id="IPR001509">
    <property type="entry name" value="Epimerase_deHydtase"/>
</dbReference>
<keyword evidence="1" id="KW-0521">NADP</keyword>
<evidence type="ECO:0000256" key="2">
    <source>
        <dbReference type="ARBA" id="ARBA00023277"/>
    </source>
</evidence>
<name>A0A6A6CGI9_ZASCE</name>
<sequence>MKILITGAGGFVGQLLAEYLLNDNHTVVLADIFEPPIPAAASNKQNAIPIKADLYESPSAVLSKDLDAMYVFHGIMSAGSEENLELGYRVNLQSTINFLDAIRATLPGVRFIYASSTAIFGQPLPEVPSEETVPTPQGSYGTQKAMIEYIVNDYNRRGYINAFTLRFPTISVRPGKPTQAASSWMSGIIREPLQGKESVLPCDGDFKAWLCSPKTLIRNLKHALTLDGNSLPPHIRQVLLPGITSTVKDMLDALRAVGGEDAVKLVKREKPSPEIKAMLDSWPTTFDISKALSLGFVADQNFKGAVEDFAESLKKQ</sequence>
<evidence type="ECO:0000313" key="4">
    <source>
        <dbReference type="EMBL" id="KAF2165288.1"/>
    </source>
</evidence>
<organism evidence="4 5">
    <name type="scientific">Zasmidium cellare ATCC 36951</name>
    <dbReference type="NCBI Taxonomy" id="1080233"/>
    <lineage>
        <taxon>Eukaryota</taxon>
        <taxon>Fungi</taxon>
        <taxon>Dikarya</taxon>
        <taxon>Ascomycota</taxon>
        <taxon>Pezizomycotina</taxon>
        <taxon>Dothideomycetes</taxon>
        <taxon>Dothideomycetidae</taxon>
        <taxon>Mycosphaerellales</taxon>
        <taxon>Mycosphaerellaceae</taxon>
        <taxon>Zasmidium</taxon>
    </lineage>
</organism>
<protein>
    <recommendedName>
        <fullName evidence="3">NAD-dependent epimerase/dehydratase domain-containing protein</fullName>
    </recommendedName>
</protein>
<dbReference type="RefSeq" id="XP_033666177.1">
    <property type="nucleotide sequence ID" value="XM_033807105.1"/>
</dbReference>
<dbReference type="Gene3D" id="3.90.25.10">
    <property type="entry name" value="UDP-galactose 4-epimerase, domain 1"/>
    <property type="match status" value="1"/>
</dbReference>
<feature type="domain" description="NAD-dependent epimerase/dehydratase" evidence="3">
    <location>
        <begin position="3"/>
        <end position="205"/>
    </location>
</feature>
<dbReference type="PANTHER" id="PTHR43103">
    <property type="entry name" value="NUCLEOSIDE-DIPHOSPHATE-SUGAR EPIMERASE"/>
    <property type="match status" value="1"/>
</dbReference>
<dbReference type="Proteomes" id="UP000799537">
    <property type="component" value="Unassembled WGS sequence"/>
</dbReference>
<dbReference type="OrthoDB" id="16464at2759"/>
<keyword evidence="5" id="KW-1185">Reference proteome</keyword>
<proteinExistence type="predicted"/>
<dbReference type="PANTHER" id="PTHR43103:SF3">
    <property type="entry name" value="ADP-L-GLYCERO-D-MANNO-HEPTOSE-6-EPIMERASE"/>
    <property type="match status" value="1"/>
</dbReference>
<dbReference type="SUPFAM" id="SSF51735">
    <property type="entry name" value="NAD(P)-binding Rossmann-fold domains"/>
    <property type="match status" value="1"/>
</dbReference>
<gene>
    <name evidence="4" type="ORF">M409DRAFT_24139</name>
</gene>
<reference evidence="4" key="1">
    <citation type="journal article" date="2020" name="Stud. Mycol.">
        <title>101 Dothideomycetes genomes: a test case for predicting lifestyles and emergence of pathogens.</title>
        <authorList>
            <person name="Haridas S."/>
            <person name="Albert R."/>
            <person name="Binder M."/>
            <person name="Bloem J."/>
            <person name="Labutti K."/>
            <person name="Salamov A."/>
            <person name="Andreopoulos B."/>
            <person name="Baker S."/>
            <person name="Barry K."/>
            <person name="Bills G."/>
            <person name="Bluhm B."/>
            <person name="Cannon C."/>
            <person name="Castanera R."/>
            <person name="Culley D."/>
            <person name="Daum C."/>
            <person name="Ezra D."/>
            <person name="Gonzalez J."/>
            <person name="Henrissat B."/>
            <person name="Kuo A."/>
            <person name="Liang C."/>
            <person name="Lipzen A."/>
            <person name="Lutzoni F."/>
            <person name="Magnuson J."/>
            <person name="Mondo S."/>
            <person name="Nolan M."/>
            <person name="Ohm R."/>
            <person name="Pangilinan J."/>
            <person name="Park H.-J."/>
            <person name="Ramirez L."/>
            <person name="Alfaro M."/>
            <person name="Sun H."/>
            <person name="Tritt A."/>
            <person name="Yoshinaga Y."/>
            <person name="Zwiers L.-H."/>
            <person name="Turgeon B."/>
            <person name="Goodwin S."/>
            <person name="Spatafora J."/>
            <person name="Crous P."/>
            <person name="Grigoriev I."/>
        </authorList>
    </citation>
    <scope>NUCLEOTIDE SEQUENCE</scope>
    <source>
        <strain evidence="4">ATCC 36951</strain>
    </source>
</reference>
<dbReference type="Gene3D" id="3.40.50.720">
    <property type="entry name" value="NAD(P)-binding Rossmann-like Domain"/>
    <property type="match status" value="1"/>
</dbReference>
<evidence type="ECO:0000259" key="3">
    <source>
        <dbReference type="Pfam" id="PF01370"/>
    </source>
</evidence>
<dbReference type="GeneID" id="54560377"/>
<dbReference type="Pfam" id="PF01370">
    <property type="entry name" value="Epimerase"/>
    <property type="match status" value="1"/>
</dbReference>
<evidence type="ECO:0000313" key="5">
    <source>
        <dbReference type="Proteomes" id="UP000799537"/>
    </source>
</evidence>